<dbReference type="InterPro" id="IPR058925">
    <property type="entry name" value="zf-C2H2_AcuF"/>
</dbReference>
<accession>A0ABR0SXE0</accession>
<protein>
    <recommendedName>
        <fullName evidence="2">Oxidoreductase acuF-like C2H2 type zinc-finger domain-containing protein</fullName>
    </recommendedName>
</protein>
<feature type="compositionally biased region" description="Polar residues" evidence="1">
    <location>
        <begin position="230"/>
        <end position="244"/>
    </location>
</feature>
<reference evidence="3 4" key="1">
    <citation type="submission" date="2024-01" db="EMBL/GenBank/DDBJ databases">
        <title>Complete genome of Cladobotryum mycophilum ATHUM6906.</title>
        <authorList>
            <person name="Christinaki A.C."/>
            <person name="Myridakis A.I."/>
            <person name="Kouvelis V.N."/>
        </authorList>
    </citation>
    <scope>NUCLEOTIDE SEQUENCE [LARGE SCALE GENOMIC DNA]</scope>
    <source>
        <strain evidence="3 4">ATHUM6906</strain>
    </source>
</reference>
<evidence type="ECO:0000313" key="3">
    <source>
        <dbReference type="EMBL" id="KAK5996436.1"/>
    </source>
</evidence>
<dbReference type="PANTHER" id="PTHR35391:SF7">
    <property type="entry name" value="C2H2-TYPE DOMAIN-CONTAINING PROTEIN"/>
    <property type="match status" value="1"/>
</dbReference>
<sequence>MDTISTHVSSCLRAFKSLAALVTKNDIPGQTSPDARLIEDGWGRFKIWSANIGAHHDDRRSLDHRLRDASNIRNQVIRLLEHLGKILDDGVDYFQGRNTSEDIHDSLGAPEGASAKDENDLVSALESREIDEFPQIIDSINEVINCLFRLSVSIRNPAPRDLFMKSAATETSHFEEFDISHVRSKFARADNNVIERLGKAISRRRQYFKYRELHHEKLAQGIDSAESQDEGQSTVSSSIPQNLKTTHPKTVVQGHDFDDNGSLTTYAPSSMDPEQLRILPLPKDAHKGPFECPLCFTMVEIASHDSWK</sequence>
<keyword evidence="4" id="KW-1185">Reference proteome</keyword>
<dbReference type="Proteomes" id="UP001338125">
    <property type="component" value="Unassembled WGS sequence"/>
</dbReference>
<evidence type="ECO:0000256" key="1">
    <source>
        <dbReference type="SAM" id="MobiDB-lite"/>
    </source>
</evidence>
<comment type="caution">
    <text evidence="3">The sequence shown here is derived from an EMBL/GenBank/DDBJ whole genome shotgun (WGS) entry which is preliminary data.</text>
</comment>
<evidence type="ECO:0000313" key="4">
    <source>
        <dbReference type="Proteomes" id="UP001338125"/>
    </source>
</evidence>
<gene>
    <name evidence="3" type="ORF">PT974_01770</name>
</gene>
<evidence type="ECO:0000259" key="2">
    <source>
        <dbReference type="Pfam" id="PF26082"/>
    </source>
</evidence>
<dbReference type="EMBL" id="JAVFKD010000002">
    <property type="protein sequence ID" value="KAK5996436.1"/>
    <property type="molecule type" value="Genomic_DNA"/>
</dbReference>
<dbReference type="Pfam" id="PF26082">
    <property type="entry name" value="zf-C2H2_AcuF"/>
    <property type="match status" value="1"/>
</dbReference>
<dbReference type="PANTHER" id="PTHR35391">
    <property type="entry name" value="C2H2-TYPE DOMAIN-CONTAINING PROTEIN-RELATED"/>
    <property type="match status" value="1"/>
</dbReference>
<feature type="domain" description="Oxidoreductase acuF-like C2H2 type zinc-finger" evidence="2">
    <location>
        <begin position="288"/>
        <end position="308"/>
    </location>
</feature>
<proteinExistence type="predicted"/>
<organism evidence="3 4">
    <name type="scientific">Cladobotryum mycophilum</name>
    <dbReference type="NCBI Taxonomy" id="491253"/>
    <lineage>
        <taxon>Eukaryota</taxon>
        <taxon>Fungi</taxon>
        <taxon>Dikarya</taxon>
        <taxon>Ascomycota</taxon>
        <taxon>Pezizomycotina</taxon>
        <taxon>Sordariomycetes</taxon>
        <taxon>Hypocreomycetidae</taxon>
        <taxon>Hypocreales</taxon>
        <taxon>Hypocreaceae</taxon>
        <taxon>Cladobotryum</taxon>
    </lineage>
</organism>
<name>A0ABR0SXE0_9HYPO</name>
<feature type="region of interest" description="Disordered" evidence="1">
    <location>
        <begin position="222"/>
        <end position="244"/>
    </location>
</feature>